<reference evidence="1" key="2">
    <citation type="submission" date="2025-08" db="UniProtKB">
        <authorList>
            <consortium name="RefSeq"/>
        </authorList>
    </citation>
    <scope>IDENTIFICATION</scope>
</reference>
<evidence type="ECO:0000313" key="1">
    <source>
        <dbReference type="RefSeq" id="XP_059601616.1"/>
    </source>
</evidence>
<dbReference type="GeneID" id="84592303"/>
<protein>
    <submittedName>
        <fullName evidence="1">Uncharacterized protein</fullName>
    </submittedName>
</protein>
<proteinExistence type="predicted"/>
<dbReference type="KEGG" id="ang:An11g05690"/>
<name>A0AAJ8BS74_ASPNG</name>
<sequence>MIVNARRLVVRRRVARHVSPFWIHEGLPPFDLVILGKRKKIVMNVAEDGGIVDDGFGDEGCCGVRQVEVGIGHAGCVWVDVMDGYGWGWLGVGPVRTGAPVGASGVGWWINRKKMADLKARGYKMFVVH</sequence>
<organism evidence="1">
    <name type="scientific">Aspergillus niger</name>
    <dbReference type="NCBI Taxonomy" id="5061"/>
    <lineage>
        <taxon>Eukaryota</taxon>
        <taxon>Fungi</taxon>
        <taxon>Dikarya</taxon>
        <taxon>Ascomycota</taxon>
        <taxon>Pezizomycotina</taxon>
        <taxon>Eurotiomycetes</taxon>
        <taxon>Eurotiomycetidae</taxon>
        <taxon>Eurotiales</taxon>
        <taxon>Aspergillaceae</taxon>
        <taxon>Aspergillus</taxon>
        <taxon>Aspergillus subgen. Circumdati</taxon>
    </lineage>
</organism>
<dbReference type="RefSeq" id="XP_059601616.1">
    <property type="nucleotide sequence ID" value="XM_059750293.1"/>
</dbReference>
<accession>A0AAJ8BS74</accession>
<reference evidence="1" key="1">
    <citation type="submission" date="2025-02" db="EMBL/GenBank/DDBJ databases">
        <authorList>
            <consortium name="NCBI Genome Project"/>
        </authorList>
    </citation>
    <scope>NUCLEOTIDE SEQUENCE</scope>
</reference>
<dbReference type="AlphaFoldDB" id="A0AAJ8BS74"/>
<gene>
    <name evidence="1" type="ORF">An11g05690</name>
</gene>
<dbReference type="VEuPathDB" id="FungiDB:An11g05690"/>